<evidence type="ECO:0000313" key="2">
    <source>
        <dbReference type="Proteomes" id="UP000595140"/>
    </source>
</evidence>
<gene>
    <name evidence="1" type="ORF">CCAM_LOCUS18883</name>
</gene>
<organism evidence="1 2">
    <name type="scientific">Cuscuta campestris</name>
    <dbReference type="NCBI Taxonomy" id="132261"/>
    <lineage>
        <taxon>Eukaryota</taxon>
        <taxon>Viridiplantae</taxon>
        <taxon>Streptophyta</taxon>
        <taxon>Embryophyta</taxon>
        <taxon>Tracheophyta</taxon>
        <taxon>Spermatophyta</taxon>
        <taxon>Magnoliopsida</taxon>
        <taxon>eudicotyledons</taxon>
        <taxon>Gunneridae</taxon>
        <taxon>Pentapetalae</taxon>
        <taxon>asterids</taxon>
        <taxon>lamiids</taxon>
        <taxon>Solanales</taxon>
        <taxon>Convolvulaceae</taxon>
        <taxon>Cuscuteae</taxon>
        <taxon>Cuscuta</taxon>
        <taxon>Cuscuta subgen. Grammica</taxon>
        <taxon>Cuscuta sect. Cleistogrammica</taxon>
    </lineage>
</organism>
<accession>A0A484LLA2</accession>
<evidence type="ECO:0000313" key="1">
    <source>
        <dbReference type="EMBL" id="VFQ77107.1"/>
    </source>
</evidence>
<dbReference type="EMBL" id="OOIL02001613">
    <property type="protein sequence ID" value="VFQ77107.1"/>
    <property type="molecule type" value="Genomic_DNA"/>
</dbReference>
<reference evidence="1 2" key="1">
    <citation type="submission" date="2018-04" db="EMBL/GenBank/DDBJ databases">
        <authorList>
            <person name="Vogel A."/>
        </authorList>
    </citation>
    <scope>NUCLEOTIDE SEQUENCE [LARGE SCALE GENOMIC DNA]</scope>
</reference>
<dbReference type="OrthoDB" id="1306255at2759"/>
<dbReference type="Proteomes" id="UP000595140">
    <property type="component" value="Unassembled WGS sequence"/>
</dbReference>
<sequence>MKKWLDPLSLFAKPEDIQTTPISEVARTENEVLETRDITFHIGCSSCNRKVDYIEGISFKCMLCGDPEAKTIKRFRILSEIKDEISALQPNICIEDILTSIPVRPPS</sequence>
<protein>
    <recommendedName>
        <fullName evidence="3">Replication factor A C-terminal domain-containing protein</fullName>
    </recommendedName>
</protein>
<evidence type="ECO:0008006" key="3">
    <source>
        <dbReference type="Google" id="ProtNLM"/>
    </source>
</evidence>
<keyword evidence="2" id="KW-1185">Reference proteome</keyword>
<name>A0A484LLA2_9ASTE</name>
<dbReference type="AlphaFoldDB" id="A0A484LLA2"/>
<proteinExistence type="predicted"/>